<dbReference type="PANTHER" id="PTHR42978">
    <property type="entry name" value="QUORUM-QUENCHING LACTONASE YTNP-RELATED-RELATED"/>
    <property type="match status" value="1"/>
</dbReference>
<keyword evidence="4" id="KW-0862">Zinc</keyword>
<dbReference type="Gene3D" id="3.60.15.10">
    <property type="entry name" value="Ribonuclease Z/Hydroxyacylglutathione hydrolase-like"/>
    <property type="match status" value="1"/>
</dbReference>
<dbReference type="Pfam" id="PF00753">
    <property type="entry name" value="Lactamase_B"/>
    <property type="match status" value="1"/>
</dbReference>
<protein>
    <recommendedName>
        <fullName evidence="5">Metallo-beta-lactamase domain-containing protein</fullName>
    </recommendedName>
</protein>
<dbReference type="InterPro" id="IPR036866">
    <property type="entry name" value="RibonucZ/Hydroxyglut_hydro"/>
</dbReference>
<dbReference type="PANTHER" id="PTHR42978:SF6">
    <property type="entry name" value="QUORUM-QUENCHING LACTONASE YTNP-RELATED"/>
    <property type="match status" value="1"/>
</dbReference>
<sequence>MTMQLGQWQIDILSGGEFLHDGGVLYGIVPKSIWEKIQPADAQNRVHLAMNCLLARNGTHTVLVDTGHGDKLSPLDRKSHGLLPGWPLREELARVGVRPEEIDTVILSHLHWDHSGGATTKGPQGIIPTFPGATYFVNRQEWSDAISGDVNVSGGYVEEDFLPLEATGRLTLVDHLAEIVPGVQVLQTGGHTRGHQAILIQSDQQGILFPGDVLATSAHIRRMWCTSYDLDLVRSRQVKAELLGYAADRGLWVVWNHDKLCPLSQIERHPKREFIVVNSSK</sequence>
<proteinExistence type="inferred from homology"/>
<dbReference type="SUPFAM" id="SSF56281">
    <property type="entry name" value="Metallo-hydrolase/oxidoreductase"/>
    <property type="match status" value="1"/>
</dbReference>
<feature type="domain" description="Metallo-beta-lactamase" evidence="5">
    <location>
        <begin position="49"/>
        <end position="257"/>
    </location>
</feature>
<dbReference type="InterPro" id="IPR001279">
    <property type="entry name" value="Metallo-B-lactamas"/>
</dbReference>
<evidence type="ECO:0000256" key="2">
    <source>
        <dbReference type="ARBA" id="ARBA00022723"/>
    </source>
</evidence>
<evidence type="ECO:0000256" key="4">
    <source>
        <dbReference type="ARBA" id="ARBA00022833"/>
    </source>
</evidence>
<evidence type="ECO:0000313" key="6">
    <source>
        <dbReference type="EMBL" id="PQO38096.1"/>
    </source>
</evidence>
<comment type="caution">
    <text evidence="6">The sequence shown here is derived from an EMBL/GenBank/DDBJ whole genome shotgun (WGS) entry which is preliminary data.</text>
</comment>
<dbReference type="InterPro" id="IPR051013">
    <property type="entry name" value="MBL_superfamily_lactonases"/>
</dbReference>
<dbReference type="Proteomes" id="UP000239388">
    <property type="component" value="Unassembled WGS sequence"/>
</dbReference>
<gene>
    <name evidence="6" type="ORF">C5Y98_08410</name>
</gene>
<dbReference type="AlphaFoldDB" id="A0A2S8G0Y4"/>
<evidence type="ECO:0000256" key="3">
    <source>
        <dbReference type="ARBA" id="ARBA00022801"/>
    </source>
</evidence>
<dbReference type="OrthoDB" id="9802897at2"/>
<evidence type="ECO:0000256" key="1">
    <source>
        <dbReference type="ARBA" id="ARBA00007749"/>
    </source>
</evidence>
<dbReference type="GO" id="GO:0016787">
    <property type="term" value="F:hydrolase activity"/>
    <property type="evidence" value="ECO:0007669"/>
    <property type="project" value="UniProtKB-KW"/>
</dbReference>
<evidence type="ECO:0000259" key="5">
    <source>
        <dbReference type="SMART" id="SM00849"/>
    </source>
</evidence>
<comment type="similarity">
    <text evidence="1">Belongs to the metallo-beta-lactamase superfamily.</text>
</comment>
<dbReference type="GO" id="GO:0046872">
    <property type="term" value="F:metal ion binding"/>
    <property type="evidence" value="ECO:0007669"/>
    <property type="project" value="UniProtKB-KW"/>
</dbReference>
<dbReference type="SMART" id="SM00849">
    <property type="entry name" value="Lactamase_B"/>
    <property type="match status" value="1"/>
</dbReference>
<dbReference type="EMBL" id="PUIB01000011">
    <property type="protein sequence ID" value="PQO38096.1"/>
    <property type="molecule type" value="Genomic_DNA"/>
</dbReference>
<accession>A0A2S8G0Y4</accession>
<keyword evidence="2" id="KW-0479">Metal-binding</keyword>
<organism evidence="6 7">
    <name type="scientific">Blastopirellula marina</name>
    <dbReference type="NCBI Taxonomy" id="124"/>
    <lineage>
        <taxon>Bacteria</taxon>
        <taxon>Pseudomonadati</taxon>
        <taxon>Planctomycetota</taxon>
        <taxon>Planctomycetia</taxon>
        <taxon>Pirellulales</taxon>
        <taxon>Pirellulaceae</taxon>
        <taxon>Blastopirellula</taxon>
    </lineage>
</organism>
<reference evidence="6 7" key="1">
    <citation type="submission" date="2018-02" db="EMBL/GenBank/DDBJ databases">
        <title>Comparative genomes isolates from brazilian mangrove.</title>
        <authorList>
            <person name="Araujo J.E."/>
            <person name="Taketani R.G."/>
            <person name="Silva M.C.P."/>
            <person name="Loureco M.V."/>
            <person name="Andreote F.D."/>
        </authorList>
    </citation>
    <scope>NUCLEOTIDE SEQUENCE [LARGE SCALE GENOMIC DNA]</scope>
    <source>
        <strain evidence="6 7">NAP PRIS-MGV</strain>
    </source>
</reference>
<dbReference type="RefSeq" id="WP_105353238.1">
    <property type="nucleotide sequence ID" value="NZ_PUIB01000011.1"/>
</dbReference>
<evidence type="ECO:0000313" key="7">
    <source>
        <dbReference type="Proteomes" id="UP000239388"/>
    </source>
</evidence>
<keyword evidence="3" id="KW-0378">Hydrolase</keyword>
<name>A0A2S8G0Y4_9BACT</name>